<feature type="compositionally biased region" description="Basic and acidic residues" evidence="3">
    <location>
        <begin position="455"/>
        <end position="482"/>
    </location>
</feature>
<accession>A0A0G4FMJ3</accession>
<dbReference type="PANTHER" id="PTHR31214">
    <property type="entry name" value="PROTEIN FAM221A-RELATED"/>
    <property type="match status" value="1"/>
</dbReference>
<feature type="region of interest" description="Disordered" evidence="3">
    <location>
        <begin position="309"/>
        <end position="331"/>
    </location>
</feature>
<dbReference type="EMBL" id="CDMZ01000479">
    <property type="protein sequence ID" value="CEM15196.1"/>
    <property type="molecule type" value="Genomic_DNA"/>
</dbReference>
<name>A0A0G4FMJ3_9ALVE</name>
<feature type="compositionally biased region" description="Basic and acidic residues" evidence="3">
    <location>
        <begin position="690"/>
        <end position="704"/>
    </location>
</feature>
<feature type="region of interest" description="Disordered" evidence="3">
    <location>
        <begin position="173"/>
        <end position="290"/>
    </location>
</feature>
<feature type="region of interest" description="Disordered" evidence="3">
    <location>
        <begin position="586"/>
        <end position="722"/>
    </location>
</feature>
<feature type="compositionally biased region" description="Low complexity" evidence="3">
    <location>
        <begin position="1"/>
        <end position="11"/>
    </location>
</feature>
<reference evidence="4" key="1">
    <citation type="submission" date="2014-11" db="EMBL/GenBank/DDBJ databases">
        <authorList>
            <person name="Otto D Thomas"/>
            <person name="Naeem Raeece"/>
        </authorList>
    </citation>
    <scope>NUCLEOTIDE SEQUENCE</scope>
</reference>
<feature type="compositionally biased region" description="Basic and acidic residues" evidence="3">
    <location>
        <begin position="252"/>
        <end position="279"/>
    </location>
</feature>
<dbReference type="Pfam" id="PF14753">
    <property type="entry name" value="FAM221"/>
    <property type="match status" value="1"/>
</dbReference>
<feature type="compositionally biased region" description="Polar residues" evidence="3">
    <location>
        <begin position="200"/>
        <end position="228"/>
    </location>
</feature>
<protein>
    <recommendedName>
        <fullName evidence="2">Protein FAM221A</fullName>
    </recommendedName>
</protein>
<feature type="region of interest" description="Disordered" evidence="3">
    <location>
        <begin position="1"/>
        <end position="87"/>
    </location>
</feature>
<dbReference type="AlphaFoldDB" id="A0A0G4FMJ3"/>
<gene>
    <name evidence="4" type="ORF">Cvel_17750</name>
</gene>
<evidence type="ECO:0000313" key="4">
    <source>
        <dbReference type="EMBL" id="CEM15196.1"/>
    </source>
</evidence>
<evidence type="ECO:0000256" key="1">
    <source>
        <dbReference type="ARBA" id="ARBA00011026"/>
    </source>
</evidence>
<feature type="compositionally biased region" description="Basic and acidic residues" evidence="3">
    <location>
        <begin position="390"/>
        <end position="402"/>
    </location>
</feature>
<feature type="compositionally biased region" description="Basic and acidic residues" evidence="3">
    <location>
        <begin position="656"/>
        <end position="667"/>
    </location>
</feature>
<proteinExistence type="inferred from homology"/>
<evidence type="ECO:0000256" key="3">
    <source>
        <dbReference type="SAM" id="MobiDB-lite"/>
    </source>
</evidence>
<organism evidence="4">
    <name type="scientific">Chromera velia CCMP2878</name>
    <dbReference type="NCBI Taxonomy" id="1169474"/>
    <lineage>
        <taxon>Eukaryota</taxon>
        <taxon>Sar</taxon>
        <taxon>Alveolata</taxon>
        <taxon>Colpodellida</taxon>
        <taxon>Chromeraceae</taxon>
        <taxon>Chromera</taxon>
    </lineage>
</organism>
<comment type="similarity">
    <text evidence="1">Belongs to the FAM221 family.</text>
</comment>
<feature type="region of interest" description="Disordered" evidence="3">
    <location>
        <begin position="383"/>
        <end position="414"/>
    </location>
</feature>
<dbReference type="PANTHER" id="PTHR31214:SF2">
    <property type="entry name" value="PROTEIN FAM221A"/>
    <property type="match status" value="1"/>
</dbReference>
<dbReference type="VEuPathDB" id="CryptoDB:Cvel_17750"/>
<feature type="region of interest" description="Disordered" evidence="3">
    <location>
        <begin position="455"/>
        <end position="490"/>
    </location>
</feature>
<dbReference type="InterPro" id="IPR026755">
    <property type="entry name" value="Fam221a/b"/>
</dbReference>
<sequence length="791" mass="84359">MPDLSSSFSSSYPVAVSGASHTHAHTRQQQTHHQGLQRERSFEALPGWKGKGGRGRPLESVAEHSASFSITQTSSHSHTTSNHQQKELSTLPLRQHVHGQQQSAPHLFNCECAHRDTATEKEKGDGGIGSYRESDSVVRRAAACPVCCQQAAVSCRSLREKGVLLKGAAVSVSASVSGGGGGGRRGSVSKHTNGGGGSVPCSSQMSNASSSTIAPSHSGGSLPQTGGTSREEDPLPLPPPQTQTVNGRSLRVLKDEREGRRLQRRERSVGGEHGGEVQHVDGSSSGWKPADQRSAVSLLSSVDGSVRASGGEVGGNGSGTRKEACGCGKRRPGRREAACFQEVAVSGSFADSLSPPPPIVRGSGTGASQVPQMAAAHAAVGGIEPPHPPCQEKRENEGKDPLAGEGGGTGETKKEKVWKTIVKWSCDHCKTECIPVREESRCLCGHRLKDHEWVPEKERSRERERGRQAGRSRKSENSESERGGSAGGGGAGRLVCKRNGCECGSFFYVVAEGAWVLRCSCKHKHTDHSPNSHRCRRNNCKCERFFSPWTCNCDHPWASHRQTTERVEARSHLPLDVLMEMLKADTSSRSQRDLVSLQQKQQRGGNLDEEAEAQQAAAGRGARQRRRQHSGSESGWAEHEALTASSSSHTIPPQQPRRERERERGEHCAPFSSERTVEPPPPPGRVWHGGSREDMGGRGGREEVGVSGGDKGKVSSKQQGGGGVPVALALPSRPNNSNNMAVAVAAAAAAKAAMEEFGLVTGEINDYSRLLRGGAFNDRPLPVQRGGASGW</sequence>
<feature type="compositionally biased region" description="Low complexity" evidence="3">
    <location>
        <begin position="64"/>
        <end position="83"/>
    </location>
</feature>
<evidence type="ECO:0000256" key="2">
    <source>
        <dbReference type="ARBA" id="ARBA00039630"/>
    </source>
</evidence>